<protein>
    <submittedName>
        <fullName evidence="2">Uncharacterized protein</fullName>
    </submittedName>
</protein>
<proteinExistence type="predicted"/>
<feature type="region of interest" description="Disordered" evidence="1">
    <location>
        <begin position="101"/>
        <end position="136"/>
    </location>
</feature>
<dbReference type="AlphaFoldDB" id="A0A7J6PVE2"/>
<gene>
    <name evidence="2" type="ORF">FOZ62_023856</name>
</gene>
<name>A0A7J6PVE2_PEROL</name>
<organism evidence="2 3">
    <name type="scientific">Perkinsus olseni</name>
    <name type="common">Perkinsus atlanticus</name>
    <dbReference type="NCBI Taxonomy" id="32597"/>
    <lineage>
        <taxon>Eukaryota</taxon>
        <taxon>Sar</taxon>
        <taxon>Alveolata</taxon>
        <taxon>Perkinsozoa</taxon>
        <taxon>Perkinsea</taxon>
        <taxon>Perkinsida</taxon>
        <taxon>Perkinsidae</taxon>
        <taxon>Perkinsus</taxon>
    </lineage>
</organism>
<feature type="non-terminal residue" evidence="2">
    <location>
        <position position="136"/>
    </location>
</feature>
<dbReference type="Proteomes" id="UP000574390">
    <property type="component" value="Unassembled WGS sequence"/>
</dbReference>
<evidence type="ECO:0000313" key="2">
    <source>
        <dbReference type="EMBL" id="KAF4700025.1"/>
    </source>
</evidence>
<accession>A0A7J6PVE2</accession>
<sequence length="136" mass="14768">FLTHFPSSCLRIASGCQALGALSVEIEGLLRRRIEELGQETTYGIVEFDDDAEDAFDIADEPEEDPLEDLVVRDEVEEPCADESASSVAAHPSSVSDIRAYLNHSGTEELAEDSPEKPATRTGRRSRSKKMAAATA</sequence>
<dbReference type="EMBL" id="JABANM010034196">
    <property type="protein sequence ID" value="KAF4700025.1"/>
    <property type="molecule type" value="Genomic_DNA"/>
</dbReference>
<evidence type="ECO:0000256" key="1">
    <source>
        <dbReference type="SAM" id="MobiDB-lite"/>
    </source>
</evidence>
<evidence type="ECO:0000313" key="3">
    <source>
        <dbReference type="Proteomes" id="UP000574390"/>
    </source>
</evidence>
<comment type="caution">
    <text evidence="2">The sequence shown here is derived from an EMBL/GenBank/DDBJ whole genome shotgun (WGS) entry which is preliminary data.</text>
</comment>
<reference evidence="2 3" key="1">
    <citation type="submission" date="2020-04" db="EMBL/GenBank/DDBJ databases">
        <title>Perkinsus olseni comparative genomics.</title>
        <authorList>
            <person name="Bogema D.R."/>
        </authorList>
    </citation>
    <scope>NUCLEOTIDE SEQUENCE [LARGE SCALE GENOMIC DNA]</scope>
    <source>
        <strain evidence="2">ATCC PRA-205</strain>
    </source>
</reference>
<feature type="non-terminal residue" evidence="2">
    <location>
        <position position="1"/>
    </location>
</feature>